<dbReference type="VEuPathDB" id="FungiDB:CNK02405"/>
<dbReference type="GO" id="GO:0044715">
    <property type="term" value="F:8-oxo-dGDP phosphatase activity"/>
    <property type="evidence" value="ECO:0000318"/>
    <property type="project" value="GO_Central"/>
</dbReference>
<dbReference type="AlphaFoldDB" id="A0A0S2M612"/>
<reference evidence="2 3" key="1">
    <citation type="journal article" date="2005" name="Science">
        <title>The genome of the basidiomycetous yeast and human pathogen Cryptococcus neoformans.</title>
        <authorList>
            <person name="Loftus B.J."/>
            <person name="Fung E."/>
            <person name="Roncaglia P."/>
            <person name="Rowley D."/>
            <person name="Amedeo P."/>
            <person name="Bruno D."/>
            <person name="Vamathevan J."/>
            <person name="Miranda M."/>
            <person name="Anderson I.J."/>
            <person name="Fraser J.A."/>
            <person name="Allen J.E."/>
            <person name="Bosdet I.E."/>
            <person name="Brent M.R."/>
            <person name="Chiu R."/>
            <person name="Doering T.L."/>
            <person name="Donlin M.J."/>
            <person name="D'Souza C.A."/>
            <person name="Fox D.S."/>
            <person name="Grinberg V."/>
            <person name="Fu J."/>
            <person name="Fukushima M."/>
            <person name="Haas B.J."/>
            <person name="Huang J.C."/>
            <person name="Janbon G."/>
            <person name="Jones S.J."/>
            <person name="Koo H.L."/>
            <person name="Krzywinski M.I."/>
            <person name="Kwon-Chung J.K."/>
            <person name="Lengeler K.B."/>
            <person name="Maiti R."/>
            <person name="Marra M.A."/>
            <person name="Marra R.E."/>
            <person name="Mathewson C.A."/>
            <person name="Mitchell T.G."/>
            <person name="Pertea M."/>
            <person name="Riggs F.R."/>
            <person name="Salzberg S.L."/>
            <person name="Schein J.E."/>
            <person name="Shvartsbeyn A."/>
            <person name="Shin H."/>
            <person name="Shumway M."/>
            <person name="Specht C.A."/>
            <person name="Suh B.B."/>
            <person name="Tenney A."/>
            <person name="Utterback T.R."/>
            <person name="Wickes B.L."/>
            <person name="Wortman J.R."/>
            <person name="Wye N.H."/>
            <person name="Kronstad J.W."/>
            <person name="Lodge J.K."/>
            <person name="Heitman J."/>
            <person name="Davis R.W."/>
            <person name="Fraser C.M."/>
            <person name="Hyman R.W."/>
        </authorList>
    </citation>
    <scope>NUCLEOTIDE SEQUENCE [LARGE SCALE GENOMIC DNA]</scope>
    <source>
        <strain evidence="3">JEC21 / ATCC MYA-565</strain>
    </source>
</reference>
<evidence type="ECO:0000313" key="3">
    <source>
        <dbReference type="Proteomes" id="UP000002149"/>
    </source>
</evidence>
<dbReference type="Pfam" id="PF00293">
    <property type="entry name" value="NUDIX"/>
    <property type="match status" value="1"/>
</dbReference>
<dbReference type="PROSITE" id="PS51462">
    <property type="entry name" value="NUDIX"/>
    <property type="match status" value="1"/>
</dbReference>
<dbReference type="PaxDb" id="214684-A0A0S2M612"/>
<dbReference type="InterPro" id="IPR015797">
    <property type="entry name" value="NUDIX_hydrolase-like_dom_sf"/>
</dbReference>
<gene>
    <name evidence="2" type="ordered locus">CNK02405</name>
</gene>
<dbReference type="EMBL" id="AE017351">
    <property type="protein sequence ID" value="ALO69610.1"/>
    <property type="molecule type" value="Genomic_DNA"/>
</dbReference>
<dbReference type="PANTHER" id="PTHR13622:SF8">
    <property type="entry name" value="THIAMIN PYROPHOSPHOKINASE 1"/>
    <property type="match status" value="1"/>
</dbReference>
<dbReference type="CDD" id="cd03676">
    <property type="entry name" value="NUDIX_Tnr3_like"/>
    <property type="match status" value="1"/>
</dbReference>
<dbReference type="RefSeq" id="XP_024514644.1">
    <property type="nucleotide sequence ID" value="XM_024658810.1"/>
</dbReference>
<protein>
    <recommendedName>
        <fullName evidence="1">Nudix hydrolase domain-containing protein</fullName>
    </recommendedName>
</protein>
<dbReference type="Gene3D" id="3.90.79.10">
    <property type="entry name" value="Nucleoside Triphosphate Pyrophosphohydrolase"/>
    <property type="match status" value="1"/>
</dbReference>
<organism evidence="2 3">
    <name type="scientific">Cryptococcus deneoformans (strain JEC21 / ATCC MYA-565)</name>
    <name type="common">Cryptococcus neoformans var. neoformans serotype D</name>
    <dbReference type="NCBI Taxonomy" id="214684"/>
    <lineage>
        <taxon>Eukaryota</taxon>
        <taxon>Fungi</taxon>
        <taxon>Dikarya</taxon>
        <taxon>Basidiomycota</taxon>
        <taxon>Agaricomycotina</taxon>
        <taxon>Tremellomycetes</taxon>
        <taxon>Tremellales</taxon>
        <taxon>Cryptococcaceae</taxon>
        <taxon>Cryptococcus</taxon>
        <taxon>Cryptococcus neoformans species complex</taxon>
    </lineage>
</organism>
<evidence type="ECO:0000259" key="1">
    <source>
        <dbReference type="PROSITE" id="PS51462"/>
    </source>
</evidence>
<accession>A0A0S2M612</accession>
<dbReference type="SUPFAM" id="SSF55811">
    <property type="entry name" value="Nudix"/>
    <property type="match status" value="1"/>
</dbReference>
<dbReference type="KEGG" id="cne:CNK02405"/>
<feature type="domain" description="Nudix hydrolase" evidence="1">
    <location>
        <begin position="200"/>
        <end position="348"/>
    </location>
</feature>
<dbReference type="InterPro" id="IPR000086">
    <property type="entry name" value="NUDIX_hydrolase_dom"/>
</dbReference>
<name>A0A0S2M612_CRYD1</name>
<dbReference type="FunFam" id="3.90.79.10:FF:000019">
    <property type="entry name" value="Thiamin pyrophosphokinase, putative"/>
    <property type="match status" value="1"/>
</dbReference>
<proteinExistence type="predicted"/>
<dbReference type="GeneID" id="36393106"/>
<dbReference type="Proteomes" id="UP000002149">
    <property type="component" value="Chromosome 11"/>
</dbReference>
<sequence>MSTHAKSLLPILLHADNLPVYTSPFPTVHPLTKKRIVPFYITFKDFQHGLPPVGLVTMDVVKMLSKEKGIKLFQNAREVKSCSQADREGNGKACPDGNCRKKEHEGGKTKKAFKLTIKSVYFTDEVNAKGKKGRTECVTRILNSWRAEGKFPQAMKLWMDEMFPIYASPKSFIFNTCKPAAHEPFSNIAFEMERAGVPLFGCQAFGIHLTAYEGQGENMKVWVPRRSANRYRSPLKYDSSVAGGLPVGHTPIQGLVKECEEEAGWPDKLIRKYARSAGIVTYFEIKDEHILPNAEYTYDLPLPARDSSDYVLPKPNDDEVDSFELLSVPRVTEAIRNGEFKPSSAVVTVDFLIRHGFVSPENEPNYEEVVRRCHRRCGVSGPGI</sequence>
<keyword evidence="3" id="KW-1185">Reference proteome</keyword>
<dbReference type="InParanoid" id="A0A0S2M612"/>
<dbReference type="OrthoDB" id="10261522at2759"/>
<dbReference type="STRING" id="214684.A0A0S2M612"/>
<dbReference type="PANTHER" id="PTHR13622">
    <property type="entry name" value="THIAMIN PYROPHOSPHOKINASE"/>
    <property type="match status" value="1"/>
</dbReference>
<evidence type="ECO:0000313" key="2">
    <source>
        <dbReference type="EMBL" id="ALO69610.1"/>
    </source>
</evidence>